<dbReference type="EMBL" id="MCFI01000003">
    <property type="protein sequence ID" value="ORY86324.1"/>
    <property type="molecule type" value="Genomic_DNA"/>
</dbReference>
<dbReference type="Proteomes" id="UP000193685">
    <property type="component" value="Unassembled WGS sequence"/>
</dbReference>
<evidence type="ECO:0000259" key="2">
    <source>
        <dbReference type="PROSITE" id="PS50234"/>
    </source>
</evidence>
<protein>
    <recommendedName>
        <fullName evidence="2">VWFA domain-containing protein</fullName>
    </recommendedName>
</protein>
<dbReference type="AlphaFoldDB" id="A0A1Y2FSN9"/>
<feature type="region of interest" description="Disordered" evidence="1">
    <location>
        <begin position="1"/>
        <end position="145"/>
    </location>
</feature>
<comment type="caution">
    <text evidence="3">The sequence shown here is derived from an EMBL/GenBank/DDBJ whole genome shotgun (WGS) entry which is preliminary data.</text>
</comment>
<dbReference type="Gene3D" id="3.40.50.410">
    <property type="entry name" value="von Willebrand factor, type A domain"/>
    <property type="match status" value="1"/>
</dbReference>
<accession>A0A1Y2FSN9</accession>
<feature type="compositionally biased region" description="Polar residues" evidence="1">
    <location>
        <begin position="28"/>
        <end position="48"/>
    </location>
</feature>
<evidence type="ECO:0000256" key="1">
    <source>
        <dbReference type="SAM" id="MobiDB-lite"/>
    </source>
</evidence>
<feature type="domain" description="VWFA" evidence="2">
    <location>
        <begin position="207"/>
        <end position="404"/>
    </location>
</feature>
<proteinExistence type="predicted"/>
<dbReference type="STRING" id="56484.A0A1Y2FSN9"/>
<sequence>MGLAQKLAQAAVAGAAGPTGAAAFGRPPNSQLPSSSYAPTPGQHQQQAFGGVAPGGYGQQQRPPAQGYGQQPQQQPGQYGQQPQHGYGQQPPQAGYGQQQPQQGYGQPPQQGYGQHQQPGQYGQPPQQQQGYGQPPQAGMGGGNNNQLFQLLEGCVRDQRIGAFFSPASLQQIMQQGDLMGKLQHLAQTWRIPTEIAIDLVKIALFDIIILVDDSGSMSFEENGERIEDMKAILNKVSEACSLFDQDGISVRFLNANVQGDNIRNANDVQRLVSQIKFQGLTPLGTSLEQKILDPMVHGPARQGALRKPVLVIAITDGAPQGEDRNKIQQVILRSKRELQQTQYGPDAVSFQFVQVGSDLKARDFLGQLDRDPQVGSMIDCTSDYELEADEMQRAGVTNFDPNVYMVKLLLGSIDSSYDSHDEGRR</sequence>
<organism evidence="3 4">
    <name type="scientific">Protomyces lactucae-debilis</name>
    <dbReference type="NCBI Taxonomy" id="2754530"/>
    <lineage>
        <taxon>Eukaryota</taxon>
        <taxon>Fungi</taxon>
        <taxon>Dikarya</taxon>
        <taxon>Ascomycota</taxon>
        <taxon>Taphrinomycotina</taxon>
        <taxon>Taphrinomycetes</taxon>
        <taxon>Taphrinales</taxon>
        <taxon>Protomycetaceae</taxon>
        <taxon>Protomyces</taxon>
    </lineage>
</organism>
<dbReference type="SUPFAM" id="SSF53300">
    <property type="entry name" value="vWA-like"/>
    <property type="match status" value="1"/>
</dbReference>
<dbReference type="PROSITE" id="PS50234">
    <property type="entry name" value="VWFA"/>
    <property type="match status" value="1"/>
</dbReference>
<name>A0A1Y2FSN9_PROLT</name>
<dbReference type="OrthoDB" id="2142040at2759"/>
<dbReference type="PANTHER" id="PTHR34706:SF2">
    <property type="entry name" value="RFEF"/>
    <property type="match status" value="1"/>
</dbReference>
<dbReference type="PANTHER" id="PTHR34706">
    <property type="entry name" value="SLR1338 PROTEIN"/>
    <property type="match status" value="1"/>
</dbReference>
<feature type="compositionally biased region" description="Low complexity" evidence="1">
    <location>
        <begin position="59"/>
        <end position="138"/>
    </location>
</feature>
<dbReference type="GeneID" id="63785290"/>
<dbReference type="OMA" id="SVRFMNN"/>
<dbReference type="InterPro" id="IPR036465">
    <property type="entry name" value="vWFA_dom_sf"/>
</dbReference>
<evidence type="ECO:0000313" key="4">
    <source>
        <dbReference type="Proteomes" id="UP000193685"/>
    </source>
</evidence>
<feature type="compositionally biased region" description="Low complexity" evidence="1">
    <location>
        <begin position="1"/>
        <end position="25"/>
    </location>
</feature>
<dbReference type="RefSeq" id="XP_040727506.1">
    <property type="nucleotide sequence ID" value="XM_040868691.1"/>
</dbReference>
<evidence type="ECO:0000313" key="3">
    <source>
        <dbReference type="EMBL" id="ORY86324.1"/>
    </source>
</evidence>
<dbReference type="InterPro" id="IPR002035">
    <property type="entry name" value="VWF_A"/>
</dbReference>
<reference evidence="3 4" key="1">
    <citation type="submission" date="2016-07" db="EMBL/GenBank/DDBJ databases">
        <title>Pervasive Adenine N6-methylation of Active Genes in Fungi.</title>
        <authorList>
            <consortium name="DOE Joint Genome Institute"/>
            <person name="Mondo S.J."/>
            <person name="Dannebaum R.O."/>
            <person name="Kuo R.C."/>
            <person name="Labutti K."/>
            <person name="Haridas S."/>
            <person name="Kuo A."/>
            <person name="Salamov A."/>
            <person name="Ahrendt S.R."/>
            <person name="Lipzen A."/>
            <person name="Sullivan W."/>
            <person name="Andreopoulos W.B."/>
            <person name="Clum A."/>
            <person name="Lindquist E."/>
            <person name="Daum C."/>
            <person name="Ramamoorthy G.K."/>
            <person name="Gryganskyi A."/>
            <person name="Culley D."/>
            <person name="Magnuson J.K."/>
            <person name="James T.Y."/>
            <person name="O'Malley M.A."/>
            <person name="Stajich J.E."/>
            <person name="Spatafora J.W."/>
            <person name="Visel A."/>
            <person name="Grigoriev I.V."/>
        </authorList>
    </citation>
    <scope>NUCLEOTIDE SEQUENCE [LARGE SCALE GENOMIC DNA]</scope>
    <source>
        <strain evidence="3 4">12-1054</strain>
    </source>
</reference>
<keyword evidence="4" id="KW-1185">Reference proteome</keyword>
<gene>
    <name evidence="3" type="ORF">BCR37DRAFT_376897</name>
</gene>